<dbReference type="Proteomes" id="UP001152523">
    <property type="component" value="Unassembled WGS sequence"/>
</dbReference>
<comment type="caution">
    <text evidence="1">The sequence shown here is derived from an EMBL/GenBank/DDBJ whole genome shotgun (WGS) entry which is preliminary data.</text>
</comment>
<gene>
    <name evidence="2" type="ORF">CEPIT_LOCUS30181</name>
    <name evidence="1" type="ORF">CEPIT_LOCUS9534</name>
</gene>
<name>A0AAV0CVZ6_9ASTE</name>
<dbReference type="AlphaFoldDB" id="A0AAV0CVZ6"/>
<evidence type="ECO:0000313" key="2">
    <source>
        <dbReference type="EMBL" id="CAH9129853.1"/>
    </source>
</evidence>
<sequence>MALVYLLRSPCHIFLKVFVNWSFYNIYLLNITGYPSLRKHPRDCTSALCTPQAWEKGSIIQLLLEFWQVFIPLGLQSWDQVLGESMAAFQVFLSCHLVYFL</sequence>
<keyword evidence="3" id="KW-1185">Reference proteome</keyword>
<protein>
    <submittedName>
        <fullName evidence="1">Uncharacterized protein</fullName>
    </submittedName>
</protein>
<proteinExistence type="predicted"/>
<reference evidence="1" key="1">
    <citation type="submission" date="2022-07" db="EMBL/GenBank/DDBJ databases">
        <authorList>
            <person name="Macas J."/>
            <person name="Novak P."/>
            <person name="Neumann P."/>
        </authorList>
    </citation>
    <scope>NUCLEOTIDE SEQUENCE</scope>
</reference>
<evidence type="ECO:0000313" key="3">
    <source>
        <dbReference type="Proteomes" id="UP001152523"/>
    </source>
</evidence>
<dbReference type="EMBL" id="CAMAPF010000055">
    <property type="protein sequence ID" value="CAH9085764.1"/>
    <property type="molecule type" value="Genomic_DNA"/>
</dbReference>
<accession>A0AAV0CVZ6</accession>
<dbReference type="EMBL" id="CAMAPF010000956">
    <property type="protein sequence ID" value="CAH9129853.1"/>
    <property type="molecule type" value="Genomic_DNA"/>
</dbReference>
<evidence type="ECO:0000313" key="1">
    <source>
        <dbReference type="EMBL" id="CAH9085764.1"/>
    </source>
</evidence>
<organism evidence="1 3">
    <name type="scientific">Cuscuta epithymum</name>
    <dbReference type="NCBI Taxonomy" id="186058"/>
    <lineage>
        <taxon>Eukaryota</taxon>
        <taxon>Viridiplantae</taxon>
        <taxon>Streptophyta</taxon>
        <taxon>Embryophyta</taxon>
        <taxon>Tracheophyta</taxon>
        <taxon>Spermatophyta</taxon>
        <taxon>Magnoliopsida</taxon>
        <taxon>eudicotyledons</taxon>
        <taxon>Gunneridae</taxon>
        <taxon>Pentapetalae</taxon>
        <taxon>asterids</taxon>
        <taxon>lamiids</taxon>
        <taxon>Solanales</taxon>
        <taxon>Convolvulaceae</taxon>
        <taxon>Cuscuteae</taxon>
        <taxon>Cuscuta</taxon>
        <taxon>Cuscuta subgen. Cuscuta</taxon>
    </lineage>
</organism>